<evidence type="ECO:0000313" key="3">
    <source>
        <dbReference type="Proteomes" id="UP000297244"/>
    </source>
</evidence>
<organism evidence="2 3">
    <name type="scientific">Thermus tengchongensis</name>
    <dbReference type="NCBI Taxonomy" id="1214928"/>
    <lineage>
        <taxon>Bacteria</taxon>
        <taxon>Thermotogati</taxon>
        <taxon>Deinococcota</taxon>
        <taxon>Deinococci</taxon>
        <taxon>Thermales</taxon>
        <taxon>Thermaceae</taxon>
        <taxon>Thermus</taxon>
    </lineage>
</organism>
<gene>
    <name evidence="2" type="ORF">E0489_04270</name>
</gene>
<keyword evidence="1" id="KW-0472">Membrane</keyword>
<name>A0ABY2K843_9DEIN</name>
<evidence type="ECO:0000256" key="1">
    <source>
        <dbReference type="SAM" id="Phobius"/>
    </source>
</evidence>
<accession>A0ABY2K843</accession>
<keyword evidence="3" id="KW-1185">Reference proteome</keyword>
<feature type="transmembrane region" description="Helical" evidence="1">
    <location>
        <begin position="20"/>
        <end position="44"/>
    </location>
</feature>
<keyword evidence="1" id="KW-1133">Transmembrane helix</keyword>
<evidence type="ECO:0000313" key="2">
    <source>
        <dbReference type="EMBL" id="TFU17215.1"/>
    </source>
</evidence>
<comment type="caution">
    <text evidence="2">The sequence shown here is derived from an EMBL/GenBank/DDBJ whole genome shotgun (WGS) entry which is preliminary data.</text>
</comment>
<dbReference type="EMBL" id="SKBL01000003">
    <property type="protein sequence ID" value="TFU17215.1"/>
    <property type="molecule type" value="Genomic_DNA"/>
</dbReference>
<proteinExistence type="predicted"/>
<dbReference type="Proteomes" id="UP000297244">
    <property type="component" value="Unassembled WGS sequence"/>
</dbReference>
<protein>
    <submittedName>
        <fullName evidence="2">Uncharacterized protein</fullName>
    </submittedName>
</protein>
<reference evidence="2 3" key="1">
    <citation type="submission" date="2019-03" db="EMBL/GenBank/DDBJ databases">
        <title>Thermus tengchongensis species for the arsenic transformation mechanism.</title>
        <authorList>
            <person name="Yuan G.C."/>
        </authorList>
    </citation>
    <scope>NUCLEOTIDE SEQUENCE [LARGE SCALE GENOMIC DNA]</scope>
    <source>
        <strain evidence="2 3">15Y</strain>
    </source>
</reference>
<sequence>MRRLPPLRPRFLYLVVRGPFPWPLPVLLPLFALEWILLAALFLFKTKALLRGRPLRGLPLKGVFALRSLPPLALVWVAAEEVEVKVGLW</sequence>
<dbReference type="RefSeq" id="WP_135343121.1">
    <property type="nucleotide sequence ID" value="NZ_ML214241.1"/>
</dbReference>
<keyword evidence="1" id="KW-0812">Transmembrane</keyword>